<dbReference type="InterPro" id="IPR011335">
    <property type="entry name" value="Restrct_endonuc-II-like"/>
</dbReference>
<feature type="domain" description="DNA2/NAM7 helicase helicase" evidence="3">
    <location>
        <begin position="665"/>
        <end position="805"/>
    </location>
</feature>
<dbReference type="SUPFAM" id="SSF52980">
    <property type="entry name" value="Restriction endonuclease-like"/>
    <property type="match status" value="1"/>
</dbReference>
<protein>
    <submittedName>
        <fullName evidence="6">AAA domain-containing protein</fullName>
    </submittedName>
</protein>
<dbReference type="Gene3D" id="3.10.620.30">
    <property type="match status" value="1"/>
</dbReference>
<dbReference type="InterPro" id="IPR045055">
    <property type="entry name" value="DNA2/NAM7-like"/>
</dbReference>
<dbReference type="PANTHER" id="PTHR10887:SF530">
    <property type="entry name" value="SUPERFAMILY I DNA HELICASES"/>
    <property type="match status" value="1"/>
</dbReference>
<dbReference type="InterPro" id="IPR041679">
    <property type="entry name" value="DNA2/NAM7-like_C"/>
</dbReference>
<dbReference type="InterPro" id="IPR038765">
    <property type="entry name" value="Papain-like_cys_pep_sf"/>
</dbReference>
<dbReference type="SUPFAM" id="SSF52540">
    <property type="entry name" value="P-loop containing nucleoside triphosphate hydrolases"/>
    <property type="match status" value="1"/>
</dbReference>
<feature type="domain" description="Restriction endonuclease type II-like" evidence="5">
    <location>
        <begin position="1597"/>
        <end position="1694"/>
    </location>
</feature>
<dbReference type="InterPro" id="IPR041677">
    <property type="entry name" value="DNA2/NAM7_AAA_11"/>
</dbReference>
<dbReference type="InterPro" id="IPR025103">
    <property type="entry name" value="DUF4011"/>
</dbReference>
<evidence type="ECO:0000259" key="2">
    <source>
        <dbReference type="Pfam" id="PF11784"/>
    </source>
</evidence>
<dbReference type="InterPro" id="IPR049468">
    <property type="entry name" value="Restrct_endonuc-II-like_dom"/>
</dbReference>
<sequence length="1916" mass="211815">MEKLVTFSAAMTAHINYAMQRSAVPVFRSIVMTNTSDITLKNVFLRLAFEPDFAEDYESPAIDLEPNVPAEISPIEAVMRPELFLALNENTEGYVRIEAVSRTDEGEEILGREVKQLELLAYDTWTGVNFMPEMAAAFITPNHPAVREVLSKAEAILAQLCGESGFTGYQSCNPNIVKQQINAIYTALVQENITCTAAAGFDKANKVTMPENVLSQKSGSCLDLAVLFCSCLEAAGLNSLLVMTSTHAMAGCWLEEDTFPDSLQYDITALTKRMASGVDEISLIECTDFCTENSTDADASAVHAADTLAKAADFCFAVDIQRTRASGIKPLPSRVFDENGVCMAEDYGLPERAYGSVGDIAFDTAANGQPREVTKQMVWERKLLDLSLRNSLLNFRPTSSNVQLMVDSIASLEDEIAADEIFKIMPVPSDFKMEAAESKIYETETQREKISEIASGEFRSKRLRTFLTEAELEKTMKKIHRMAKVSMEENGVNTIYLALGFLRWYETDKSERPRYAPLVLVPIDIIKKVQDKSFSIRVRDEDTQVNITLLEMLRQSFGIDIKGLDPVPEDEHGVDIPLILSTVRKGVMSRNRWDIDEYAFIGQFSFNRFIMWNDIRNRADELAQNKVVASLISGKTEWEGSDITVSPNDLDDIAPADLAVPVAADSSQLAAVVASGQGESFVLHGPPGTGKSQTITNMIANALYHGRSVLFVAEKMAALSVVEKRLAKIGLGPFCIELHSNKAQKRAVLDQLNETLNVGKIKKPADYQAQADKLKALRAELNGVMDEIHKPRNYGISMYDAAVRYEQNRAFEGKLAFTDEQVNAMKAETYGEWRELVDSLANLGRQFGGVADSALRVCRLTECGLTTGDELRAKLNELDEQLAELQKCESELSALVGGGKLTYEQLAWLADILADASKEGFILPAVLTGNKWDMLRPSAEKTVNSLDELRSGKKTLAETFNDSVYGYDAVKAQAEWKEVQAKWFIPKHFGSKRLVKELAAHGKNAGAVTKENISDYYEKLTAIAKLKTEIADGQTAVQEVFGALWQGESTEPETLRKSLEKSVAIREKLAGSPFDAAQKTALGARLGAGEMPSYKNDKLRKVLDELSGNFRIDTANMTAGTTEDIRERTAALVGEMPRLKDWSVLMSFCEKLDKAGAANISEAYLGGKVDSSELLPAFDCGIAKAEVSCTVKSSKALSGFTGTLFEDTVRRLNEAHESFKKLTIQQLAAELSAKVPAPGEGAKSSELGILQRAIKSGGRMMSIRKLFDSIPNLLRRICPVMLMSPISVAQYIDPSYPKFDLVIFDEASQLPTCEAVGAIARGENVIVVGDPKQMPPTSFFSSNQVDEENYDKEDLESVLDDCLALSMPQKHLLWHYRSRHESLIAYSNSKYYENKLYTFPSPDDQVSEVSWVNVEGFYDKGSTKTNRAEAEAVVAEICRRLRDPQLIKHSVGVVTFSLPQQNLVEDVLADAFRAEPQLEELANTMYEPILIKNLENVQGDERDVILFSIGYGPDKEGKVSMNFGPLNRDGGWRRLNVAISRAREKMVVYSVIRPEMIDLSRTRSEGVDGLKGFLEFAAKGRSALPVRAGSGSLGAGFEKLVAAELEQRGFKVKCSVGCSDYKVDVAVADPDDENTYILGINCCGRKYYENGTAYDRTVSQPSVLKGLGWNVINVYILDWLTDKNKCIAAVITAINEAVEAKNAPEPVEEEPPKKAEPLVFEREEQSALADECEEYVPFIPSVQGKPEEFNELASNRIAECINTILKAEAPISREVLQKRVMTAWGIARQSNLVKAAFDIALEKSCGKALKSGDSEFIWRDDQSPETYTSCRAKCAPEVRRDIKDIPPEELGNGLILILSRQIAMQREDLMRETAHLFGFTRVTPALEVAVSLGIKSAKQRGRIAFEEDGKVRYAEK</sequence>
<dbReference type="EMBL" id="FOAT01000015">
    <property type="protein sequence ID" value="SEL23034.1"/>
    <property type="molecule type" value="Genomic_DNA"/>
</dbReference>
<dbReference type="Gene3D" id="3.40.50.300">
    <property type="entry name" value="P-loop containing nucleotide triphosphate hydrolases"/>
    <property type="match status" value="3"/>
</dbReference>
<dbReference type="InterPro" id="IPR027417">
    <property type="entry name" value="P-loop_NTPase"/>
</dbReference>
<dbReference type="OrthoDB" id="9757917at2"/>
<dbReference type="CDD" id="cd18808">
    <property type="entry name" value="SF1_C_Upf1"/>
    <property type="match status" value="1"/>
</dbReference>
<keyword evidence="1" id="KW-0175">Coiled coil</keyword>
<dbReference type="SUPFAM" id="SSF54001">
    <property type="entry name" value="Cysteine proteinases"/>
    <property type="match status" value="1"/>
</dbReference>
<dbReference type="Pfam" id="PF18741">
    <property type="entry name" value="MTES_1575"/>
    <property type="match status" value="1"/>
</dbReference>
<dbReference type="Pfam" id="PF11784">
    <property type="entry name" value="DUF3320"/>
    <property type="match status" value="1"/>
</dbReference>
<evidence type="ECO:0000259" key="5">
    <source>
        <dbReference type="Pfam" id="PF18741"/>
    </source>
</evidence>
<feature type="domain" description="DNA2/NAM7 helicase-like C-terminal" evidence="4">
    <location>
        <begin position="1367"/>
        <end position="1548"/>
    </location>
</feature>
<dbReference type="Pfam" id="PF13086">
    <property type="entry name" value="AAA_11"/>
    <property type="match status" value="2"/>
</dbReference>
<evidence type="ECO:0000259" key="4">
    <source>
        <dbReference type="Pfam" id="PF13087"/>
    </source>
</evidence>
<reference evidence="6 7" key="1">
    <citation type="submission" date="2016-10" db="EMBL/GenBank/DDBJ databases">
        <authorList>
            <person name="de Groot N.N."/>
        </authorList>
    </citation>
    <scope>NUCLEOTIDE SEQUENCE [LARGE SCALE GENOMIC DNA]</scope>
    <source>
        <strain evidence="6 7">KH2T6</strain>
    </source>
</reference>
<dbReference type="InterPro" id="IPR047187">
    <property type="entry name" value="SF1_C_Upf1"/>
</dbReference>
<dbReference type="GO" id="GO:0004386">
    <property type="term" value="F:helicase activity"/>
    <property type="evidence" value="ECO:0007669"/>
    <property type="project" value="InterPro"/>
</dbReference>
<dbReference type="InterPro" id="IPR021754">
    <property type="entry name" value="DUF3320"/>
</dbReference>
<feature type="domain" description="DUF3320" evidence="2">
    <location>
        <begin position="1754"/>
        <end position="1790"/>
    </location>
</feature>
<evidence type="ECO:0000313" key="7">
    <source>
        <dbReference type="Proteomes" id="UP000186015"/>
    </source>
</evidence>
<name>A0A1H7NI30_RUMAL</name>
<dbReference type="FunFam" id="3.40.50.300:FF:002063">
    <property type="entry name" value="DNA helicase related protein"/>
    <property type="match status" value="1"/>
</dbReference>
<dbReference type="RefSeq" id="WP_074834997.1">
    <property type="nucleotide sequence ID" value="NZ_FOAT01000015.1"/>
</dbReference>
<gene>
    <name evidence="6" type="ORF">SAMN05216469_11561</name>
</gene>
<dbReference type="Pfam" id="PF13087">
    <property type="entry name" value="AAA_12"/>
    <property type="match status" value="1"/>
</dbReference>
<dbReference type="Pfam" id="PF13195">
    <property type="entry name" value="DUF4011"/>
    <property type="match status" value="1"/>
</dbReference>
<dbReference type="Proteomes" id="UP000186015">
    <property type="component" value="Unassembled WGS sequence"/>
</dbReference>
<evidence type="ECO:0000313" key="6">
    <source>
        <dbReference type="EMBL" id="SEL23034.1"/>
    </source>
</evidence>
<feature type="domain" description="DNA2/NAM7 helicase helicase" evidence="3">
    <location>
        <begin position="1297"/>
        <end position="1338"/>
    </location>
</feature>
<accession>A0A1H7NI30</accession>
<dbReference type="PANTHER" id="PTHR10887">
    <property type="entry name" value="DNA2/NAM7 HELICASE FAMILY"/>
    <property type="match status" value="1"/>
</dbReference>
<proteinExistence type="predicted"/>
<evidence type="ECO:0000259" key="3">
    <source>
        <dbReference type="Pfam" id="PF13086"/>
    </source>
</evidence>
<feature type="coiled-coil region" evidence="1">
    <location>
        <begin position="868"/>
        <end position="895"/>
    </location>
</feature>
<evidence type="ECO:0000256" key="1">
    <source>
        <dbReference type="SAM" id="Coils"/>
    </source>
</evidence>
<organism evidence="6 7">
    <name type="scientific">Ruminococcus albus</name>
    <dbReference type="NCBI Taxonomy" id="1264"/>
    <lineage>
        <taxon>Bacteria</taxon>
        <taxon>Bacillati</taxon>
        <taxon>Bacillota</taxon>
        <taxon>Clostridia</taxon>
        <taxon>Eubacteriales</taxon>
        <taxon>Oscillospiraceae</taxon>
        <taxon>Ruminococcus</taxon>
    </lineage>
</organism>